<dbReference type="KEGG" id="splu:LK06_002575"/>
<dbReference type="EMBL" id="CP022433">
    <property type="protein sequence ID" value="ASN23277.1"/>
    <property type="molecule type" value="Genomic_DNA"/>
</dbReference>
<dbReference type="STRING" id="1355015.LK06_002575"/>
<dbReference type="InterPro" id="IPR034660">
    <property type="entry name" value="DinB/YfiT-like"/>
</dbReference>
<organism evidence="2 3">
    <name type="scientific">Streptomyces pluripotens</name>
    <dbReference type="NCBI Taxonomy" id="1355015"/>
    <lineage>
        <taxon>Bacteria</taxon>
        <taxon>Bacillati</taxon>
        <taxon>Actinomycetota</taxon>
        <taxon>Actinomycetes</taxon>
        <taxon>Kitasatosporales</taxon>
        <taxon>Streptomycetaceae</taxon>
        <taxon>Streptomyces</taxon>
    </lineage>
</organism>
<name>A0A221NTI1_9ACTN</name>
<sequence>MLARFRAEGEASAEALAAVQVRRTVPWLVDPLPPAVLACAGIMELFGHGQDIAESLGMRKPATDRLRHLFASPS</sequence>
<dbReference type="Pfam" id="PF11716">
    <property type="entry name" value="MDMPI_N"/>
    <property type="match status" value="1"/>
</dbReference>
<dbReference type="Proteomes" id="UP000031501">
    <property type="component" value="Chromosome"/>
</dbReference>
<dbReference type="RefSeq" id="WP_052270261.1">
    <property type="nucleotide sequence ID" value="NZ_CP021080.1"/>
</dbReference>
<evidence type="ECO:0000313" key="2">
    <source>
        <dbReference type="EMBL" id="ASN23277.1"/>
    </source>
</evidence>
<protein>
    <recommendedName>
        <fullName evidence="1">Mycothiol-dependent maleylpyruvate isomerase metal-binding domain-containing protein</fullName>
    </recommendedName>
</protein>
<gene>
    <name evidence="2" type="ORF">LK07_03660</name>
</gene>
<dbReference type="SUPFAM" id="SSF109854">
    <property type="entry name" value="DinB/YfiT-like putative metalloenzymes"/>
    <property type="match status" value="1"/>
</dbReference>
<evidence type="ECO:0000313" key="3">
    <source>
        <dbReference type="Proteomes" id="UP000031501"/>
    </source>
</evidence>
<proteinExistence type="predicted"/>
<dbReference type="GO" id="GO:0046872">
    <property type="term" value="F:metal ion binding"/>
    <property type="evidence" value="ECO:0007669"/>
    <property type="project" value="InterPro"/>
</dbReference>
<reference evidence="2 3" key="1">
    <citation type="submission" date="2017-07" db="EMBL/GenBank/DDBJ databases">
        <title>Genome sequence of Streptomyces pluripotens MUSC 137T.</title>
        <authorList>
            <person name="Ser H.-L."/>
            <person name="Lee L.-H."/>
        </authorList>
    </citation>
    <scope>NUCLEOTIDE SEQUENCE [LARGE SCALE GENOMIC DNA]</scope>
    <source>
        <strain evidence="2 3">MUSC 137</strain>
    </source>
</reference>
<dbReference type="InterPro" id="IPR024344">
    <property type="entry name" value="MDMPI_metal-binding"/>
</dbReference>
<evidence type="ECO:0000259" key="1">
    <source>
        <dbReference type="Pfam" id="PF11716"/>
    </source>
</evidence>
<keyword evidence="3" id="KW-1185">Reference proteome</keyword>
<dbReference type="AlphaFoldDB" id="A0A221NTI1"/>
<feature type="domain" description="Mycothiol-dependent maleylpyruvate isomerase metal-binding" evidence="1">
    <location>
        <begin position="1"/>
        <end position="53"/>
    </location>
</feature>
<accession>A0A221NTI1</accession>